<evidence type="ECO:0000313" key="2">
    <source>
        <dbReference type="Proteomes" id="UP000031668"/>
    </source>
</evidence>
<accession>A0A0C2JWK2</accession>
<sequence>MNPETNDSEALSNDVRGENRQAIYSYINKAKSGDMSLQMEAVTEFISRFSSQDYPDADRIFIKNFPMQLYEEFQGMCESDRYDDRFQMKLILIVDVFKFIYRSSNLLKDCKAHLFLVIFLKFIKNITTNHSFSLDPILKSIKICTMYEPNKIFFIHENAMFYFHYFFKMQSLVDKREFWEICENIYMWNPEKISSWSRIKLTESIYRIMRKTSETRNVEYAKILFIILKMITHLRLLDDIEFYVNELIKITTSVLSRYRSFNYDQLFLLHASKIWSGIINGPRNTFLIDTLDKLNCLGAVFAIDLSCKLRNVLKGLGPFQVTKNIKQKLYIIYITLAPITKVDDLSSLSFQSAFKGLHILFRMYFEKCSFDHTIENQFILLQYFIKSHVSLKIPIEPDNEHVFYQLHTSFLASQLLYTRIIKSTVDESNHPDYLDMIKSLSDDNYINKLRREQQIVLYEDVKNGQLSKLNNICINQVFSKCLVSLMDASSRPKFADNRNSEYKIYRHLLARVVVSFYDSNYLDQMTADYFMRLCEDNSRISSQSLVYSDKFANDFTYKAATHTIFLKKVTFPTLLRWFMLMFEMKFIFDDVYSKFPNLYFL</sequence>
<name>A0A0C2JWK2_THEKT</name>
<comment type="caution">
    <text evidence="1">The sequence shown here is derived from an EMBL/GenBank/DDBJ whole genome shotgun (WGS) entry which is preliminary data.</text>
</comment>
<keyword evidence="2" id="KW-1185">Reference proteome</keyword>
<dbReference type="OrthoDB" id="10047020at2759"/>
<proteinExistence type="predicted"/>
<protein>
    <submittedName>
        <fullName evidence="1">Uncharacterized protein</fullName>
    </submittedName>
</protein>
<dbReference type="Proteomes" id="UP000031668">
    <property type="component" value="Unassembled WGS sequence"/>
</dbReference>
<dbReference type="EMBL" id="JWZT01000640">
    <property type="protein sequence ID" value="KII73833.1"/>
    <property type="molecule type" value="Genomic_DNA"/>
</dbReference>
<evidence type="ECO:0000313" key="1">
    <source>
        <dbReference type="EMBL" id="KII73833.1"/>
    </source>
</evidence>
<reference evidence="1 2" key="1">
    <citation type="journal article" date="2014" name="Genome Biol. Evol.">
        <title>The genome of the myxosporean Thelohanellus kitauei shows adaptations to nutrient acquisition within its fish host.</title>
        <authorList>
            <person name="Yang Y."/>
            <person name="Xiong J."/>
            <person name="Zhou Z."/>
            <person name="Huo F."/>
            <person name="Miao W."/>
            <person name="Ran C."/>
            <person name="Liu Y."/>
            <person name="Zhang J."/>
            <person name="Feng J."/>
            <person name="Wang M."/>
            <person name="Wang M."/>
            <person name="Wang L."/>
            <person name="Yao B."/>
        </authorList>
    </citation>
    <scope>NUCLEOTIDE SEQUENCE [LARGE SCALE GENOMIC DNA]</scope>
    <source>
        <strain evidence="1">Wuqing</strain>
    </source>
</reference>
<gene>
    <name evidence="1" type="ORF">RF11_08204</name>
</gene>
<organism evidence="1 2">
    <name type="scientific">Thelohanellus kitauei</name>
    <name type="common">Myxosporean</name>
    <dbReference type="NCBI Taxonomy" id="669202"/>
    <lineage>
        <taxon>Eukaryota</taxon>
        <taxon>Metazoa</taxon>
        <taxon>Cnidaria</taxon>
        <taxon>Myxozoa</taxon>
        <taxon>Myxosporea</taxon>
        <taxon>Bivalvulida</taxon>
        <taxon>Platysporina</taxon>
        <taxon>Myxobolidae</taxon>
        <taxon>Thelohanellus</taxon>
    </lineage>
</organism>
<dbReference type="AlphaFoldDB" id="A0A0C2JWK2"/>